<dbReference type="Proteomes" id="UP000191285">
    <property type="component" value="Unassembled WGS sequence"/>
</dbReference>
<keyword evidence="2" id="KW-0238">DNA-binding</keyword>
<accession>A0A1V6THL9</accession>
<dbReference type="EMBL" id="MLKD01000006">
    <property type="protein sequence ID" value="OQE25400.1"/>
    <property type="molecule type" value="Genomic_DNA"/>
</dbReference>
<dbReference type="AlphaFoldDB" id="A0A1V6THL9"/>
<protein>
    <recommendedName>
        <fullName evidence="5">Zn(2)-C6 fungal-type domain-containing protein</fullName>
    </recommendedName>
</protein>
<dbReference type="GO" id="GO:0003677">
    <property type="term" value="F:DNA binding"/>
    <property type="evidence" value="ECO:0007669"/>
    <property type="project" value="UniProtKB-KW"/>
</dbReference>
<organism evidence="6 7">
    <name type="scientific">Penicillium steckii</name>
    <dbReference type="NCBI Taxonomy" id="303698"/>
    <lineage>
        <taxon>Eukaryota</taxon>
        <taxon>Fungi</taxon>
        <taxon>Dikarya</taxon>
        <taxon>Ascomycota</taxon>
        <taxon>Pezizomycotina</taxon>
        <taxon>Eurotiomycetes</taxon>
        <taxon>Eurotiomycetidae</taxon>
        <taxon>Eurotiales</taxon>
        <taxon>Aspergillaceae</taxon>
        <taxon>Penicillium</taxon>
    </lineage>
</organism>
<reference evidence="7" key="1">
    <citation type="journal article" date="2017" name="Nat. Microbiol.">
        <title>Global analysis of biosynthetic gene clusters reveals vast potential of secondary metabolite production in Penicillium species.</title>
        <authorList>
            <person name="Nielsen J.C."/>
            <person name="Grijseels S."/>
            <person name="Prigent S."/>
            <person name="Ji B."/>
            <person name="Dainat J."/>
            <person name="Nielsen K.F."/>
            <person name="Frisvad J.C."/>
            <person name="Workman M."/>
            <person name="Nielsen J."/>
        </authorList>
    </citation>
    <scope>NUCLEOTIDE SEQUENCE [LARGE SCALE GENOMIC DNA]</scope>
    <source>
        <strain evidence="7">IBT 24891</strain>
    </source>
</reference>
<dbReference type="PROSITE" id="PS00463">
    <property type="entry name" value="ZN2_CY6_FUNGAL_1"/>
    <property type="match status" value="1"/>
</dbReference>
<dbReference type="STRING" id="303698.A0A1V6THL9"/>
<dbReference type="InterPro" id="IPR001138">
    <property type="entry name" value="Zn2Cys6_DnaBD"/>
</dbReference>
<dbReference type="Gene3D" id="4.10.240.10">
    <property type="entry name" value="Zn(2)-C6 fungal-type DNA-binding domain"/>
    <property type="match status" value="1"/>
</dbReference>
<dbReference type="SUPFAM" id="SSF57701">
    <property type="entry name" value="Zn2/Cys6 DNA-binding domain"/>
    <property type="match status" value="1"/>
</dbReference>
<keyword evidence="7" id="KW-1185">Reference proteome</keyword>
<dbReference type="Pfam" id="PF00172">
    <property type="entry name" value="Zn_clus"/>
    <property type="match status" value="1"/>
</dbReference>
<feature type="domain" description="Zn(2)-C6 fungal-type" evidence="5">
    <location>
        <begin position="8"/>
        <end position="38"/>
    </location>
</feature>
<name>A0A1V6THL9_9EURO</name>
<dbReference type="SMART" id="SM00066">
    <property type="entry name" value="GAL4"/>
    <property type="match status" value="1"/>
</dbReference>
<dbReference type="PANTHER" id="PTHR37540">
    <property type="entry name" value="TRANSCRIPTION FACTOR (ACR-2), PUTATIVE-RELATED-RELATED"/>
    <property type="match status" value="1"/>
</dbReference>
<proteinExistence type="predicted"/>
<keyword evidence="3" id="KW-0804">Transcription</keyword>
<sequence>MRQTLRRSCAACAKLKHSCDLKLPRCSRCVKRKVLCVYANEPSTAPVPTGSNKTLAIGPPIEDGLLSGYYMASFDPFDSYPPTRLPRDQVQRLIHSFLHKIAFQYYPLDLEPTSNPFLISWWPLALGDPALFHVSLQTACLDEERAAQKGFWSSEILMADSVALLRRKVNNTSLAVQDGTMNSVITLATIEFGKGNHDASRMHIEGVKQLVCLRGGINSVRQTSPLTARMISWVSMLVMGHPQFKTQDDLGVGDGIPPIPEWQIEATSSNNSLERFIDMEVSGDVMNVFKRLRNVFQRANRVSFTNTQLHDLTCYVVHRLLLSIPDAQISNLSPMTESIRYTILLYLFIVQGPTYYSHAVMLDSLVVRLIQSLQQLQSTLHKIGPLDVWFTLIGMVASAGTTHHLWFSQKARELVDTLHIAGASEVLDKAKSFLWLDVPQGDYIFGIQCESFANVEYHSDSPVLSASTQSSNKVIELL</sequence>
<dbReference type="CDD" id="cd00067">
    <property type="entry name" value="GAL4"/>
    <property type="match status" value="1"/>
</dbReference>
<keyword evidence="1" id="KW-0805">Transcription regulation</keyword>
<evidence type="ECO:0000313" key="7">
    <source>
        <dbReference type="Proteomes" id="UP000191285"/>
    </source>
</evidence>
<comment type="caution">
    <text evidence="6">The sequence shown here is derived from an EMBL/GenBank/DDBJ whole genome shotgun (WGS) entry which is preliminary data.</text>
</comment>
<keyword evidence="4" id="KW-0539">Nucleus</keyword>
<dbReference type="GO" id="GO:0008270">
    <property type="term" value="F:zinc ion binding"/>
    <property type="evidence" value="ECO:0007669"/>
    <property type="project" value="InterPro"/>
</dbReference>
<gene>
    <name evidence="6" type="ORF">PENSTE_c006G06217</name>
</gene>
<evidence type="ECO:0000256" key="4">
    <source>
        <dbReference type="ARBA" id="ARBA00023242"/>
    </source>
</evidence>
<evidence type="ECO:0000256" key="1">
    <source>
        <dbReference type="ARBA" id="ARBA00023015"/>
    </source>
</evidence>
<dbReference type="GO" id="GO:0000981">
    <property type="term" value="F:DNA-binding transcription factor activity, RNA polymerase II-specific"/>
    <property type="evidence" value="ECO:0007669"/>
    <property type="project" value="InterPro"/>
</dbReference>
<evidence type="ECO:0000256" key="2">
    <source>
        <dbReference type="ARBA" id="ARBA00023125"/>
    </source>
</evidence>
<dbReference type="PROSITE" id="PS50048">
    <property type="entry name" value="ZN2_CY6_FUNGAL_2"/>
    <property type="match status" value="1"/>
</dbReference>
<dbReference type="PANTHER" id="PTHR37540:SF5">
    <property type="entry name" value="TRANSCRIPTION FACTOR DOMAIN-CONTAINING PROTEIN"/>
    <property type="match status" value="1"/>
</dbReference>
<dbReference type="InterPro" id="IPR021858">
    <property type="entry name" value="Fun_TF"/>
</dbReference>
<dbReference type="InterPro" id="IPR036864">
    <property type="entry name" value="Zn2-C6_fun-type_DNA-bd_sf"/>
</dbReference>
<dbReference type="Pfam" id="PF11951">
    <property type="entry name" value="Fungal_trans_2"/>
    <property type="match status" value="1"/>
</dbReference>
<evidence type="ECO:0000256" key="3">
    <source>
        <dbReference type="ARBA" id="ARBA00023163"/>
    </source>
</evidence>
<evidence type="ECO:0000259" key="5">
    <source>
        <dbReference type="PROSITE" id="PS50048"/>
    </source>
</evidence>
<evidence type="ECO:0000313" key="6">
    <source>
        <dbReference type="EMBL" id="OQE25400.1"/>
    </source>
</evidence>
<dbReference type="OrthoDB" id="5376287at2759"/>